<evidence type="ECO:0000313" key="3">
    <source>
        <dbReference type="Proteomes" id="UP000254601"/>
    </source>
</evidence>
<dbReference type="InterPro" id="IPR050767">
    <property type="entry name" value="Sel1_AlgK"/>
</dbReference>
<protein>
    <submittedName>
        <fullName evidence="2">Sel1 repeat</fullName>
    </submittedName>
</protein>
<evidence type="ECO:0000313" key="2">
    <source>
        <dbReference type="EMBL" id="SUO96074.1"/>
    </source>
</evidence>
<dbReference type="OrthoDB" id="9792653at2"/>
<dbReference type="AlphaFoldDB" id="A0A380MV64"/>
<dbReference type="RefSeq" id="WP_072576568.1">
    <property type="nucleotide sequence ID" value="NZ_LWHB01000084.1"/>
</dbReference>
<evidence type="ECO:0000256" key="1">
    <source>
        <dbReference type="SAM" id="SignalP"/>
    </source>
</evidence>
<dbReference type="PANTHER" id="PTHR11102:SF160">
    <property type="entry name" value="ERAD-ASSOCIATED E3 UBIQUITIN-PROTEIN LIGASE COMPONENT HRD3"/>
    <property type="match status" value="1"/>
</dbReference>
<dbReference type="SMART" id="SM00671">
    <property type="entry name" value="SEL1"/>
    <property type="match status" value="2"/>
</dbReference>
<dbReference type="SUPFAM" id="SSF81901">
    <property type="entry name" value="HCP-like"/>
    <property type="match status" value="1"/>
</dbReference>
<sequence length="135" mass="14696">MLSLIKPTYQCTLLSLLCAAAFSAPQLALGEENNPFDGKPLETLIAQAEQGNTKAQAELSIRYGDAGNYADAFKWAQPAAEKGDAEAQFNLGWLYENGQGVTQDYNKACQWYEKAAAQGLAKAQQALEELQQKGY</sequence>
<dbReference type="Gene3D" id="1.25.40.10">
    <property type="entry name" value="Tetratricopeptide repeat domain"/>
    <property type="match status" value="1"/>
</dbReference>
<gene>
    <name evidence="2" type="ORF">NCTC13337_01705</name>
</gene>
<dbReference type="Pfam" id="PF08238">
    <property type="entry name" value="Sel1"/>
    <property type="match status" value="2"/>
</dbReference>
<dbReference type="EMBL" id="UHIC01000001">
    <property type="protein sequence ID" value="SUO96074.1"/>
    <property type="molecule type" value="Genomic_DNA"/>
</dbReference>
<keyword evidence="1" id="KW-0732">Signal</keyword>
<accession>A0A380MV64</accession>
<reference evidence="2 3" key="1">
    <citation type="submission" date="2018-06" db="EMBL/GenBank/DDBJ databases">
        <authorList>
            <consortium name="Pathogen Informatics"/>
            <person name="Doyle S."/>
        </authorList>
    </citation>
    <scope>NUCLEOTIDE SEQUENCE [LARGE SCALE GENOMIC DNA]</scope>
    <source>
        <strain evidence="2 3">NCTC13337</strain>
    </source>
</reference>
<feature type="signal peptide" evidence="1">
    <location>
        <begin position="1"/>
        <end position="28"/>
    </location>
</feature>
<organism evidence="2 3">
    <name type="scientific">Suttonella ornithocola</name>
    <dbReference type="NCBI Taxonomy" id="279832"/>
    <lineage>
        <taxon>Bacteria</taxon>
        <taxon>Pseudomonadati</taxon>
        <taxon>Pseudomonadota</taxon>
        <taxon>Gammaproteobacteria</taxon>
        <taxon>Cardiobacteriales</taxon>
        <taxon>Cardiobacteriaceae</taxon>
        <taxon>Suttonella</taxon>
    </lineage>
</organism>
<dbReference type="InterPro" id="IPR006597">
    <property type="entry name" value="Sel1-like"/>
</dbReference>
<feature type="chain" id="PRO_5016656803" evidence="1">
    <location>
        <begin position="29"/>
        <end position="135"/>
    </location>
</feature>
<keyword evidence="3" id="KW-1185">Reference proteome</keyword>
<proteinExistence type="predicted"/>
<dbReference type="Proteomes" id="UP000254601">
    <property type="component" value="Unassembled WGS sequence"/>
</dbReference>
<dbReference type="InterPro" id="IPR011990">
    <property type="entry name" value="TPR-like_helical_dom_sf"/>
</dbReference>
<dbReference type="PANTHER" id="PTHR11102">
    <property type="entry name" value="SEL-1-LIKE PROTEIN"/>
    <property type="match status" value="1"/>
</dbReference>
<name>A0A380MV64_9GAMM</name>